<reference evidence="1" key="1">
    <citation type="submission" date="2023-06" db="EMBL/GenBank/DDBJ databases">
        <title>Complete and circular genome of Acidithiobacillus ferrianus DSM 107098.</title>
        <authorList>
            <person name="Norris P.R."/>
            <person name="Falagan C."/>
            <person name="Moya-Beltran A."/>
            <person name="Castro M."/>
            <person name="Quatrini R."/>
            <person name="Johnson D.B."/>
        </authorList>
    </citation>
    <scope>NUCLEOTIDE SEQUENCE</scope>
    <source>
        <strain evidence="1">MG</strain>
    </source>
</reference>
<accession>A0ACD5H487</accession>
<sequence length="69" mass="7674">MVRMDGGALPLSKRAIADCVVAHALRQFRLRQSSAGPGLDQLAGKAEFVFQRVVFCLERGVFHPLLFQF</sequence>
<organism evidence="1 2">
    <name type="scientific">Acidithiobacillus ferrianus</name>
    <dbReference type="NCBI Taxonomy" id="2678518"/>
    <lineage>
        <taxon>Bacteria</taxon>
        <taxon>Pseudomonadati</taxon>
        <taxon>Pseudomonadota</taxon>
        <taxon>Acidithiobacillia</taxon>
        <taxon>Acidithiobacillales</taxon>
        <taxon>Acidithiobacillaceae</taxon>
        <taxon>Acidithiobacillus</taxon>
    </lineage>
</organism>
<dbReference type="Proteomes" id="UP000470022">
    <property type="component" value="Chromosome"/>
</dbReference>
<protein>
    <submittedName>
        <fullName evidence="1">Uncharacterized protein</fullName>
    </submittedName>
</protein>
<evidence type="ECO:0000313" key="2">
    <source>
        <dbReference type="Proteomes" id="UP000470022"/>
    </source>
</evidence>
<keyword evidence="2" id="KW-1185">Reference proteome</keyword>
<dbReference type="EMBL" id="CP127523">
    <property type="protein sequence ID" value="XRI68321.1"/>
    <property type="molecule type" value="Genomic_DNA"/>
</dbReference>
<evidence type="ECO:0000313" key="1">
    <source>
        <dbReference type="EMBL" id="XRI68321.1"/>
    </source>
</evidence>
<name>A0ACD5H487_9PROT</name>
<proteinExistence type="predicted"/>
<gene>
    <name evidence="1" type="ORF">GL267_011250</name>
</gene>